<evidence type="ECO:0000256" key="1">
    <source>
        <dbReference type="SAM" id="MobiDB-lite"/>
    </source>
</evidence>
<reference evidence="2" key="1">
    <citation type="submission" date="2018-02" db="EMBL/GenBank/DDBJ databases">
        <title>Rhizophora mucronata_Transcriptome.</title>
        <authorList>
            <person name="Meera S.P."/>
            <person name="Sreeshan A."/>
            <person name="Augustine A."/>
        </authorList>
    </citation>
    <scope>NUCLEOTIDE SEQUENCE</scope>
    <source>
        <tissue evidence="2">Leaf</tissue>
    </source>
</reference>
<protein>
    <submittedName>
        <fullName evidence="2">Uncharacterized protein</fullName>
    </submittedName>
</protein>
<feature type="compositionally biased region" description="Polar residues" evidence="1">
    <location>
        <begin position="54"/>
        <end position="64"/>
    </location>
</feature>
<name>A0A2P2Q485_RHIMU</name>
<evidence type="ECO:0000313" key="2">
    <source>
        <dbReference type="EMBL" id="MBX61790.1"/>
    </source>
</evidence>
<dbReference type="EMBL" id="GGEC01081306">
    <property type="protein sequence ID" value="MBX61790.1"/>
    <property type="molecule type" value="Transcribed_RNA"/>
</dbReference>
<proteinExistence type="predicted"/>
<organism evidence="2">
    <name type="scientific">Rhizophora mucronata</name>
    <name type="common">Asiatic mangrove</name>
    <dbReference type="NCBI Taxonomy" id="61149"/>
    <lineage>
        <taxon>Eukaryota</taxon>
        <taxon>Viridiplantae</taxon>
        <taxon>Streptophyta</taxon>
        <taxon>Embryophyta</taxon>
        <taxon>Tracheophyta</taxon>
        <taxon>Spermatophyta</taxon>
        <taxon>Magnoliopsida</taxon>
        <taxon>eudicotyledons</taxon>
        <taxon>Gunneridae</taxon>
        <taxon>Pentapetalae</taxon>
        <taxon>rosids</taxon>
        <taxon>fabids</taxon>
        <taxon>Malpighiales</taxon>
        <taxon>Rhizophoraceae</taxon>
        <taxon>Rhizophora</taxon>
    </lineage>
</organism>
<dbReference type="AlphaFoldDB" id="A0A2P2Q485"/>
<sequence>MLSRASLPCLHSMKPLHCLAMMGLYPSSKIQFSNSTQQDPGVSWTRFRAHDPPSGTSSIPQATL</sequence>
<accession>A0A2P2Q485</accession>
<feature type="region of interest" description="Disordered" evidence="1">
    <location>
        <begin position="32"/>
        <end position="64"/>
    </location>
</feature>